<dbReference type="AlphaFoldDB" id="A0A914ENL1"/>
<organism evidence="2 3">
    <name type="scientific">Acrobeloides nanus</name>
    <dbReference type="NCBI Taxonomy" id="290746"/>
    <lineage>
        <taxon>Eukaryota</taxon>
        <taxon>Metazoa</taxon>
        <taxon>Ecdysozoa</taxon>
        <taxon>Nematoda</taxon>
        <taxon>Chromadorea</taxon>
        <taxon>Rhabditida</taxon>
        <taxon>Tylenchina</taxon>
        <taxon>Cephalobomorpha</taxon>
        <taxon>Cephaloboidea</taxon>
        <taxon>Cephalobidae</taxon>
        <taxon>Acrobeloides</taxon>
    </lineage>
</organism>
<dbReference type="InterPro" id="IPR036869">
    <property type="entry name" value="J_dom_sf"/>
</dbReference>
<dbReference type="PROSITE" id="PS50076">
    <property type="entry name" value="DNAJ_2"/>
    <property type="match status" value="1"/>
</dbReference>
<dbReference type="WBParaSite" id="ACRNAN_scaffold9524.g28060.t1">
    <property type="protein sequence ID" value="ACRNAN_scaffold9524.g28060.t1"/>
    <property type="gene ID" value="ACRNAN_scaffold9524.g28060"/>
</dbReference>
<reference evidence="3" key="1">
    <citation type="submission" date="2022-11" db="UniProtKB">
        <authorList>
            <consortium name="WormBaseParasite"/>
        </authorList>
    </citation>
    <scope>IDENTIFICATION</scope>
</reference>
<proteinExistence type="predicted"/>
<evidence type="ECO:0000313" key="2">
    <source>
        <dbReference type="Proteomes" id="UP000887540"/>
    </source>
</evidence>
<protein>
    <submittedName>
        <fullName evidence="3">J domain-containing protein</fullName>
    </submittedName>
</protein>
<dbReference type="Gene3D" id="1.10.287.110">
    <property type="entry name" value="DnaJ domain"/>
    <property type="match status" value="1"/>
</dbReference>
<dbReference type="CDD" id="cd06257">
    <property type="entry name" value="DnaJ"/>
    <property type="match status" value="1"/>
</dbReference>
<evidence type="ECO:0000259" key="1">
    <source>
        <dbReference type="PROSITE" id="PS50076"/>
    </source>
</evidence>
<accession>A0A914ENL1</accession>
<dbReference type="Proteomes" id="UP000887540">
    <property type="component" value="Unplaced"/>
</dbReference>
<name>A0A914ENL1_9BILA</name>
<dbReference type="SUPFAM" id="SSF46565">
    <property type="entry name" value="Chaperone J-domain"/>
    <property type="match status" value="1"/>
</dbReference>
<dbReference type="InterPro" id="IPR001623">
    <property type="entry name" value="DnaJ_domain"/>
</dbReference>
<dbReference type="Pfam" id="PF00226">
    <property type="entry name" value="DnaJ"/>
    <property type="match status" value="1"/>
</dbReference>
<evidence type="ECO:0000313" key="3">
    <source>
        <dbReference type="WBParaSite" id="ACRNAN_scaffold9524.g28060.t1"/>
    </source>
</evidence>
<sequence length="56" mass="6791">MDYNKEYLRMTEVQLREFMEILDIEQDITREDLKKAYKLRINENHPDKGGDDETAK</sequence>
<keyword evidence="2" id="KW-1185">Reference proteome</keyword>
<feature type="domain" description="J" evidence="1">
    <location>
        <begin position="17"/>
        <end position="56"/>
    </location>
</feature>